<evidence type="ECO:0000313" key="3">
    <source>
        <dbReference type="Proteomes" id="UP001530293"/>
    </source>
</evidence>
<keyword evidence="3" id="KW-1185">Reference proteome</keyword>
<dbReference type="Proteomes" id="UP001530293">
    <property type="component" value="Unassembled WGS sequence"/>
</dbReference>
<comment type="caution">
    <text evidence="2">The sequence shown here is derived from an EMBL/GenBank/DDBJ whole genome shotgun (WGS) entry which is preliminary data.</text>
</comment>
<protein>
    <submittedName>
        <fullName evidence="2">Uncharacterized protein</fullName>
    </submittedName>
</protein>
<name>A0ABD3N644_9STRA</name>
<proteinExistence type="predicted"/>
<evidence type="ECO:0000313" key="2">
    <source>
        <dbReference type="EMBL" id="KAL3770032.1"/>
    </source>
</evidence>
<organism evidence="2 3">
    <name type="scientific">Discostella pseudostelligera</name>
    <dbReference type="NCBI Taxonomy" id="259834"/>
    <lineage>
        <taxon>Eukaryota</taxon>
        <taxon>Sar</taxon>
        <taxon>Stramenopiles</taxon>
        <taxon>Ochrophyta</taxon>
        <taxon>Bacillariophyta</taxon>
        <taxon>Coscinodiscophyceae</taxon>
        <taxon>Thalassiosirophycidae</taxon>
        <taxon>Stephanodiscales</taxon>
        <taxon>Stephanodiscaceae</taxon>
        <taxon>Discostella</taxon>
    </lineage>
</organism>
<evidence type="ECO:0000256" key="1">
    <source>
        <dbReference type="SAM" id="MobiDB-lite"/>
    </source>
</evidence>
<dbReference type="EMBL" id="JALLBG020000046">
    <property type="protein sequence ID" value="KAL3770032.1"/>
    <property type="molecule type" value="Genomic_DNA"/>
</dbReference>
<sequence>MDANMNNPPPPALNPDYVDVDATQGRRADVEEYANPTNNATAAAAAASTTTGKSASQVGMAVVTETVTGLTKMASGAMRMARDIDEKHHVVDKSKSVVNSMASSARSVDEKHQVSAKTKKVANEALAKARDVNEKHHVTEKTMNAASHSVKQLALGAKFISKSIKSSTGSKDADSKKASLNLE</sequence>
<feature type="compositionally biased region" description="Low complexity" evidence="1">
    <location>
        <begin position="34"/>
        <end position="56"/>
    </location>
</feature>
<reference evidence="2 3" key="1">
    <citation type="submission" date="2024-10" db="EMBL/GenBank/DDBJ databases">
        <title>Updated reference genomes for cyclostephanoid diatoms.</title>
        <authorList>
            <person name="Roberts W.R."/>
            <person name="Alverson A.J."/>
        </authorList>
    </citation>
    <scope>NUCLEOTIDE SEQUENCE [LARGE SCALE GENOMIC DNA]</scope>
    <source>
        <strain evidence="2 3">AJA232-27</strain>
    </source>
</reference>
<feature type="region of interest" description="Disordered" evidence="1">
    <location>
        <begin position="1"/>
        <end position="56"/>
    </location>
</feature>
<feature type="region of interest" description="Disordered" evidence="1">
    <location>
        <begin position="164"/>
        <end position="183"/>
    </location>
</feature>
<gene>
    <name evidence="2" type="ORF">ACHAWU_005859</name>
</gene>
<dbReference type="AlphaFoldDB" id="A0ABD3N644"/>
<accession>A0ABD3N644</accession>